<reference evidence="1 2" key="1">
    <citation type="submission" date="2023-01" db="EMBL/GenBank/DDBJ databases">
        <title>Analysis of 21 Apiospora genomes using comparative genomics revels a genus with tremendous synthesis potential of carbohydrate active enzymes and secondary metabolites.</title>
        <authorList>
            <person name="Sorensen T."/>
        </authorList>
    </citation>
    <scope>NUCLEOTIDE SEQUENCE [LARGE SCALE GENOMIC DNA]</scope>
    <source>
        <strain evidence="1 2">CBS 20057</strain>
    </source>
</reference>
<name>A0ABR1SQ48_9PEZI</name>
<gene>
    <name evidence="1" type="ORF">PG991_001587</name>
</gene>
<accession>A0ABR1SQ48</accession>
<organism evidence="1 2">
    <name type="scientific">Apiospora marii</name>
    <dbReference type="NCBI Taxonomy" id="335849"/>
    <lineage>
        <taxon>Eukaryota</taxon>
        <taxon>Fungi</taxon>
        <taxon>Dikarya</taxon>
        <taxon>Ascomycota</taxon>
        <taxon>Pezizomycotina</taxon>
        <taxon>Sordariomycetes</taxon>
        <taxon>Xylariomycetidae</taxon>
        <taxon>Amphisphaeriales</taxon>
        <taxon>Apiosporaceae</taxon>
        <taxon>Apiospora</taxon>
    </lineage>
</organism>
<keyword evidence="2" id="KW-1185">Reference proteome</keyword>
<comment type="caution">
    <text evidence="1">The sequence shown here is derived from an EMBL/GenBank/DDBJ whole genome shotgun (WGS) entry which is preliminary data.</text>
</comment>
<dbReference type="EMBL" id="JAQQWI010000004">
    <property type="protein sequence ID" value="KAK8036450.1"/>
    <property type="molecule type" value="Genomic_DNA"/>
</dbReference>
<protein>
    <submittedName>
        <fullName evidence="1">Uncharacterized protein</fullName>
    </submittedName>
</protein>
<proteinExistence type="predicted"/>
<dbReference type="Proteomes" id="UP001396898">
    <property type="component" value="Unassembled WGS sequence"/>
</dbReference>
<evidence type="ECO:0000313" key="1">
    <source>
        <dbReference type="EMBL" id="KAK8036450.1"/>
    </source>
</evidence>
<evidence type="ECO:0000313" key="2">
    <source>
        <dbReference type="Proteomes" id="UP001396898"/>
    </source>
</evidence>
<sequence length="199" mass="21970">MWGSGIPNQEIVAIFTELSNHYGVVGDGKGHQTRLRGRTPPSANLLIRYCGTAAPQLSLFCRLAVYTAWAPARTSRTAEDDRNGTAFIRPSSRPNNAMEESIVECACRLISAKPDKDPYANVLINLMPTNLTLMLSVGTALRPARSQLGVVVLKRGLVQHRRGQQRDHLGGLINIQEYSDARQRYGTLHGGLERIAEHR</sequence>